<accession>D7SXY8</accession>
<keyword evidence="2" id="KW-1185">Reference proteome</keyword>
<dbReference type="InParanoid" id="D7SXY8"/>
<sequence>MSRLGEITLFNAKMNLGSVFFAANSRLSPLPLEPPGYRGAIVDIPLDGAKDTKAKERELQAKEAELKKREHVLQSSYVIW</sequence>
<dbReference type="AlphaFoldDB" id="D7SXY8"/>
<proteinExistence type="predicted"/>
<name>D7SXY8_VITVI</name>
<gene>
    <name evidence="1" type="ordered locus">VIT_18s0157g00150</name>
</gene>
<dbReference type="eggNOG" id="KOG3088">
    <property type="taxonomic scope" value="Eukaryota"/>
</dbReference>
<organism evidence="1 2">
    <name type="scientific">Vitis vinifera</name>
    <name type="common">Grape</name>
    <dbReference type="NCBI Taxonomy" id="29760"/>
    <lineage>
        <taxon>Eukaryota</taxon>
        <taxon>Viridiplantae</taxon>
        <taxon>Streptophyta</taxon>
        <taxon>Embryophyta</taxon>
        <taxon>Tracheophyta</taxon>
        <taxon>Spermatophyta</taxon>
        <taxon>Magnoliopsida</taxon>
        <taxon>eudicotyledons</taxon>
        <taxon>Gunneridae</taxon>
        <taxon>Pentapetalae</taxon>
        <taxon>rosids</taxon>
        <taxon>Vitales</taxon>
        <taxon>Vitaceae</taxon>
        <taxon>Viteae</taxon>
        <taxon>Vitis</taxon>
    </lineage>
</organism>
<evidence type="ECO:0000313" key="1">
    <source>
        <dbReference type="EMBL" id="CBI22771.3"/>
    </source>
</evidence>
<dbReference type="OMA" id="KAMEPET"/>
<dbReference type="EMBL" id="FN595244">
    <property type="protein sequence ID" value="CBI22771.3"/>
    <property type="molecule type" value="Genomic_DNA"/>
</dbReference>
<reference evidence="2" key="1">
    <citation type="journal article" date="2007" name="Nature">
        <title>The grapevine genome sequence suggests ancestral hexaploidization in major angiosperm phyla.</title>
        <authorList>
            <consortium name="The French-Italian Public Consortium for Grapevine Genome Characterization."/>
            <person name="Jaillon O."/>
            <person name="Aury J.-M."/>
            <person name="Noel B."/>
            <person name="Policriti A."/>
            <person name="Clepet C."/>
            <person name="Casagrande A."/>
            <person name="Choisne N."/>
            <person name="Aubourg S."/>
            <person name="Vitulo N."/>
            <person name="Jubin C."/>
            <person name="Vezzi A."/>
            <person name="Legeai F."/>
            <person name="Hugueney P."/>
            <person name="Dasilva C."/>
            <person name="Horner D."/>
            <person name="Mica E."/>
            <person name="Jublot D."/>
            <person name="Poulain J."/>
            <person name="Bruyere C."/>
            <person name="Billault A."/>
            <person name="Segurens B."/>
            <person name="Gouyvenoux M."/>
            <person name="Ugarte E."/>
            <person name="Cattonaro F."/>
            <person name="Anthouard V."/>
            <person name="Vico V."/>
            <person name="Del Fabbro C."/>
            <person name="Alaux M."/>
            <person name="Di Gaspero G."/>
            <person name="Dumas V."/>
            <person name="Felice N."/>
            <person name="Paillard S."/>
            <person name="Juman I."/>
            <person name="Moroldo M."/>
            <person name="Scalabrin S."/>
            <person name="Canaguier A."/>
            <person name="Le Clainche I."/>
            <person name="Malacrida G."/>
            <person name="Durand E."/>
            <person name="Pesole G."/>
            <person name="Laucou V."/>
            <person name="Chatelet P."/>
            <person name="Merdinoglu D."/>
            <person name="Delledonne M."/>
            <person name="Pezzotti M."/>
            <person name="Lecharny A."/>
            <person name="Scarpelli C."/>
            <person name="Artiguenave F."/>
            <person name="Pe M.E."/>
            <person name="Valle G."/>
            <person name="Morgante M."/>
            <person name="Caboche M."/>
            <person name="Adam-Blondon A.-F."/>
            <person name="Weissenbach J."/>
            <person name="Quetier F."/>
            <person name="Wincker P."/>
        </authorList>
    </citation>
    <scope>NUCLEOTIDE SEQUENCE [LARGE SCALE GENOMIC DNA]</scope>
    <source>
        <strain evidence="2">cv. Pinot noir / PN40024</strain>
    </source>
</reference>
<dbReference type="Proteomes" id="UP000009183">
    <property type="component" value="Chromosome 18"/>
</dbReference>
<dbReference type="PaxDb" id="29760-VIT_18s0157g00150.t01"/>
<dbReference type="ExpressionAtlas" id="D7SXY8">
    <property type="expression patterns" value="baseline"/>
</dbReference>
<dbReference type="HOGENOM" id="CLU_2594681_0_0_1"/>
<dbReference type="OrthoDB" id="1740449at2759"/>
<protein>
    <submittedName>
        <fullName evidence="1">Uncharacterized protein</fullName>
    </submittedName>
</protein>
<evidence type="ECO:0000313" key="2">
    <source>
        <dbReference type="Proteomes" id="UP000009183"/>
    </source>
</evidence>
<dbReference type="STRING" id="29760.D7SXY8"/>